<keyword evidence="1" id="KW-0472">Membrane</keyword>
<reference evidence="2 3" key="1">
    <citation type="submission" date="2023-08" db="EMBL/GenBank/DDBJ databases">
        <title>Rhodoferax potami sp. nov. and Rhodoferax mekongensis sp. nov., isolated from the Mekong River in Thailand.</title>
        <authorList>
            <person name="Kitikhun S."/>
            <person name="Charoenyingcharoen P."/>
            <person name="Siriarchawattana P."/>
            <person name="Likhitrattanapisal S."/>
            <person name="Nilsakha T."/>
            <person name="Chanpet A."/>
            <person name="Rattanawaree P."/>
            <person name="Ingsriswang S."/>
        </authorList>
    </citation>
    <scope>NUCLEOTIDE SEQUENCE [LARGE SCALE GENOMIC DNA]</scope>
    <source>
        <strain evidence="2 3">TBRC 17660</strain>
    </source>
</reference>
<comment type="caution">
    <text evidence="2">The sequence shown here is derived from an EMBL/GenBank/DDBJ whole genome shotgun (WGS) entry which is preliminary data.</text>
</comment>
<keyword evidence="1" id="KW-0812">Transmembrane</keyword>
<dbReference type="InterPro" id="IPR007813">
    <property type="entry name" value="PilN"/>
</dbReference>
<feature type="transmembrane region" description="Helical" evidence="1">
    <location>
        <begin position="21"/>
        <end position="44"/>
    </location>
</feature>
<evidence type="ECO:0000256" key="1">
    <source>
        <dbReference type="SAM" id="Phobius"/>
    </source>
</evidence>
<sequence length="226" mass="23715">MPQQINLCSVSLIKPRQQFEANTIALALGVFMVLGAALCATWVWNLQNAQRGFASALQTQASEMQSLQTAIAQSKARAEPPSPALIQEAQAKKAEIQLKNQALLALQQGQFKPGFGHSDRLALVARSIPDSVWITAVRADAGSMEVTGFTLEPSSLNDWVGRLAQSPLMDGLRLSTVKIQSTALAPSVGGAALAASAGASGARGREAWSFNLVSAQAQPEAPGAQP</sequence>
<evidence type="ECO:0000313" key="3">
    <source>
        <dbReference type="Proteomes" id="UP001321700"/>
    </source>
</evidence>
<organism evidence="2 3">
    <name type="scientific">Rhodoferax potami</name>
    <dbReference type="NCBI Taxonomy" id="3068338"/>
    <lineage>
        <taxon>Bacteria</taxon>
        <taxon>Pseudomonadati</taxon>
        <taxon>Pseudomonadota</taxon>
        <taxon>Betaproteobacteria</taxon>
        <taxon>Burkholderiales</taxon>
        <taxon>Comamonadaceae</taxon>
        <taxon>Rhodoferax</taxon>
    </lineage>
</organism>
<dbReference type="RefSeq" id="WP_313874471.1">
    <property type="nucleotide sequence ID" value="NZ_JAVBIK010000001.1"/>
</dbReference>
<keyword evidence="1" id="KW-1133">Transmembrane helix</keyword>
<dbReference type="EMBL" id="JAVBIK010000001">
    <property type="protein sequence ID" value="MDT7518753.1"/>
    <property type="molecule type" value="Genomic_DNA"/>
</dbReference>
<evidence type="ECO:0000313" key="2">
    <source>
        <dbReference type="EMBL" id="MDT7518753.1"/>
    </source>
</evidence>
<accession>A0ABU3KMC6</accession>
<gene>
    <name evidence="2" type="ORF">RAE19_08550</name>
</gene>
<protein>
    <submittedName>
        <fullName evidence="2">PilN domain-containing protein</fullName>
    </submittedName>
</protein>
<name>A0ABU3KMC6_9BURK</name>
<dbReference type="Pfam" id="PF05137">
    <property type="entry name" value="PilN"/>
    <property type="match status" value="1"/>
</dbReference>
<keyword evidence="3" id="KW-1185">Reference proteome</keyword>
<proteinExistence type="predicted"/>
<dbReference type="Proteomes" id="UP001321700">
    <property type="component" value="Unassembled WGS sequence"/>
</dbReference>